<dbReference type="EMBL" id="JAANIU010000770">
    <property type="protein sequence ID" value="KAG1570261.1"/>
    <property type="molecule type" value="Genomic_DNA"/>
</dbReference>
<dbReference type="InterPro" id="IPR037850">
    <property type="entry name" value="RBBP5/Swd1"/>
</dbReference>
<dbReference type="InterPro" id="IPR015943">
    <property type="entry name" value="WD40/YVTN_repeat-like_dom_sf"/>
</dbReference>
<feature type="transmembrane region" description="Helical" evidence="7">
    <location>
        <begin position="1950"/>
        <end position="1971"/>
    </location>
</feature>
<evidence type="ECO:0000256" key="3">
    <source>
        <dbReference type="ARBA" id="ARBA00022737"/>
    </source>
</evidence>
<feature type="compositionally biased region" description="Polar residues" evidence="6">
    <location>
        <begin position="1626"/>
        <end position="1635"/>
    </location>
</feature>
<dbReference type="PANTHER" id="PTHR44040">
    <property type="entry name" value="RETINOBLASTOMA-BINDING PROTEIN 5"/>
    <property type="match status" value="1"/>
</dbReference>
<dbReference type="InterPro" id="IPR001680">
    <property type="entry name" value="WD40_rpt"/>
</dbReference>
<dbReference type="Pfam" id="PF12894">
    <property type="entry name" value="ANAPC4_WD40"/>
    <property type="match status" value="1"/>
</dbReference>
<dbReference type="Proteomes" id="UP000740926">
    <property type="component" value="Unassembled WGS sequence"/>
</dbReference>
<proteinExistence type="predicted"/>
<feature type="compositionally biased region" description="Polar residues" evidence="6">
    <location>
        <begin position="812"/>
        <end position="838"/>
    </location>
</feature>
<dbReference type="InterPro" id="IPR002913">
    <property type="entry name" value="START_lipid-bd_dom"/>
</dbReference>
<organism evidence="9 10">
    <name type="scientific">Rhizopus delemar</name>
    <dbReference type="NCBI Taxonomy" id="936053"/>
    <lineage>
        <taxon>Eukaryota</taxon>
        <taxon>Fungi</taxon>
        <taxon>Fungi incertae sedis</taxon>
        <taxon>Mucoromycota</taxon>
        <taxon>Mucoromycotina</taxon>
        <taxon>Mucoromycetes</taxon>
        <taxon>Mucorales</taxon>
        <taxon>Mucorineae</taxon>
        <taxon>Rhizopodaceae</taxon>
        <taxon>Rhizopus</taxon>
    </lineage>
</organism>
<dbReference type="InterPro" id="IPR036322">
    <property type="entry name" value="WD40_repeat_dom_sf"/>
</dbReference>
<evidence type="ECO:0000256" key="1">
    <source>
        <dbReference type="ARBA" id="ARBA00004123"/>
    </source>
</evidence>
<protein>
    <recommendedName>
        <fullName evidence="8">START domain-containing protein</fullName>
    </recommendedName>
</protein>
<evidence type="ECO:0000256" key="5">
    <source>
        <dbReference type="PROSITE-ProRule" id="PRU00221"/>
    </source>
</evidence>
<feature type="region of interest" description="Disordered" evidence="6">
    <location>
        <begin position="1797"/>
        <end position="1841"/>
    </location>
</feature>
<keyword evidence="2 5" id="KW-0853">WD repeat</keyword>
<dbReference type="Gene3D" id="2.130.10.10">
    <property type="entry name" value="YVTN repeat-like/Quinoprotein amine dehydrogenase"/>
    <property type="match status" value="2"/>
</dbReference>
<dbReference type="PANTHER" id="PTHR44040:SF1">
    <property type="entry name" value="RETINOBLASTOMA-BINDING PROTEIN 5"/>
    <property type="match status" value="1"/>
</dbReference>
<keyword evidence="4" id="KW-0539">Nucleus</keyword>
<evidence type="ECO:0000256" key="6">
    <source>
        <dbReference type="SAM" id="MobiDB-lite"/>
    </source>
</evidence>
<dbReference type="PROSITE" id="PS50082">
    <property type="entry name" value="WD_REPEATS_2"/>
    <property type="match status" value="1"/>
</dbReference>
<dbReference type="InterPro" id="IPR023393">
    <property type="entry name" value="START-like_dom_sf"/>
</dbReference>
<evidence type="ECO:0000313" key="10">
    <source>
        <dbReference type="Proteomes" id="UP000740926"/>
    </source>
</evidence>
<evidence type="ECO:0000313" key="9">
    <source>
        <dbReference type="EMBL" id="KAG1570261.1"/>
    </source>
</evidence>
<feature type="compositionally biased region" description="Basic and acidic residues" evidence="6">
    <location>
        <begin position="1797"/>
        <end position="1807"/>
    </location>
</feature>
<dbReference type="PROSITE" id="PS50294">
    <property type="entry name" value="WD_REPEATS_REGION"/>
    <property type="match status" value="1"/>
</dbReference>
<sequence length="2016" mass="228336">MNLELLDPWEQEYPQLIEETLEDGYVLCCKFNKRGTLLGAGCLDGRCIIWDFDTKGVSRSLVGHVKPVSSISWSRNGKYLLSASKDWTCIYWDLMSGKKKLKIRFDTPVLMAHMHPKNNHRFVAVLFQDNPVVVDILGEDIVKTVLPTEPDLKEEKPKNAFFVTAIAWNKAGTKIYAGTSKGYLNIIDVETNKIIYSTRITNTTIKGIQWSRNGRDLLVNANDRSIRYYQIEDEESGIPVFRNRFQDLVNRVQWSQTCFSADGEFVIGGSGHKAEHNIYIWDKNIGNLVKILEGPKEPLDDLAWHPVKPVIGSVSSFGNIYIWATKHEENWSAFAPDFIELEENLEYEEKEDEFDVVPDDEKSKQKQVDEDVLVDVTTCDAIQAFIESSDEEDEVFYLPTLAFEDDDKNLSSDEEYAKKSLKKHGSELLKKKKKLDSDEKSQYQQALLSAQNKLEEFESIPQVEWNNNYYKEKNLFRIEKQVDTHIHLSHFKDLLLDINIHKLSFKVHYHFSSTRLAIYYQSERQAEATRLMTTLADDLIRLNSLPYVSLCDDMNIISVEYSDFNTCEIDYQYTKTIQRSTSIITSPPVSIKSHQWHSGSWNQDQSFLSATRTTRFLSSPSLFSAPQFRSSASYPDRPFVSPQWDTLHQDEEIEKSRELRIKTMDFSNLKISLPQHEAWSDKFIQRCVQCSRVKNGCIIQILHPPQLMQYLEENNPEETLQVKITLTRSDRDRFTVNDTDWPMQILNYDSQSDEDSSMNDSGSEKDPDEEDIFVDGMEELEETNYDPDICHQPLLNPTSNRLTLPAKDLSLPLSTTPDHSIPSIPTLNETSKQDQLSPTIKPMPTGQPIKEFNSSSNLIEQEEKPKTTKSKSLDRKPTMMSIPESDPVALQKAYPVFNKYIKPDSMKIPIHLVQSPCRDNDYVAIKKLDIPEHPMGAFLVESVWKECSVWDVKAVVESVGARKVWDNTFETSTLLHALTPSSSIWHTKIRGAWPVSSRDYVCFQGQYTSPYTIDLLSTSCIGESYQHKSLPKEISGYIRATMDVAGWRIERLDRRTVSVKSVLMTQFSTWVINYITSRYLEQSLAAVQMAKEYLDLHGAPPSLENLTNAMLVNLKHDHDRKTWRCEYSRRTDADSGDKDAKTTSNVSTTSLIRIDRRRWATQNRYTIIIDPPPSGVRAVQQAHDPYGVWLTVEHDEVFIIPFHGKILAIIKPDDAVARDPGSDADCHIVVNGGPIAIEQEQKLPEAEEDVAGPEEKLIKTAVQETPSVSEEEAVIRAVDSLSLTPSKHVQAALALLKQADEQFGWTVISDKNGFKISKRPGTKTKKKDHEPSFVSLEDLSLLDVPDPFMIYKASKVIEHYSAEEITAIVSDTQSVRKAYDDTIEQLDVLRHVEPGYNIIRMSIKAIFPFKPREVYACSCLTQIPSPSAADSQIKRTIYFESSIPGFPIISTKKPRGNLLMSAWIIEPIDPYTTATNHPIPSTRVTCVAALDLGNSVPSYISNLVVNNWFPKKIQAIQSYLKSNGAPPFLSEPVSSFSECPDKGFRWEKIDATYDKNSHHYKLSSHLKVLCSDFAAPSSKRSGMLSRKVSTETVNTTLDKANRDSDSVDSSTPRSPYLQAVDRTAQRRGSLSTNSLLPKKRMSENKERSVGSSRMFTFLRITFDLRSFAKGYEIQVQLFDTTDKKRNISDKLTMQISEPVLTHLTKNDLIKHSIHVTTTPHLSPSVLPASFEFEFSLRPILEDAVENRETRLTVSHVLGEDNEEDPKATWKGTIVVNGDRAEIGKDIKIKACIQDEEKVDESSSHAEISEIQGHGIKNTQEDENQSEIGRESSESADGETGEVSTLAHYTSGGVVATALGNVSAGVNNIGARMMFPFRAASSRSLLSNEYRSEPLTSNDLNSTCMMDGSPKETGDLVESGGHYEHHEPPALRLREIRVLANSRNMTHRNLFLMYILKGLAVILILVILRYAVGRYLLANISILEDSANQKDAHLLLQIPWFKGWNLQLTAVKSTRDI</sequence>
<dbReference type="CDD" id="cd00177">
    <property type="entry name" value="START"/>
    <property type="match status" value="2"/>
</dbReference>
<comment type="subcellular location">
    <subcellularLocation>
        <location evidence="1">Nucleus</location>
    </subcellularLocation>
</comment>
<name>A0A9P7CPN3_9FUNG</name>
<gene>
    <name evidence="9" type="ORF">G6F50_005647</name>
</gene>
<feature type="domain" description="START" evidence="8">
    <location>
        <begin position="1304"/>
        <end position="1525"/>
    </location>
</feature>
<accession>A0A9P7CPN3</accession>
<evidence type="ECO:0000259" key="8">
    <source>
        <dbReference type="PROSITE" id="PS50848"/>
    </source>
</evidence>
<dbReference type="PROSITE" id="PS50848">
    <property type="entry name" value="START"/>
    <property type="match status" value="1"/>
</dbReference>
<evidence type="ECO:0000256" key="4">
    <source>
        <dbReference type="ARBA" id="ARBA00023242"/>
    </source>
</evidence>
<feature type="region of interest" description="Disordered" evidence="6">
    <location>
        <begin position="1597"/>
        <end position="1646"/>
    </location>
</feature>
<keyword evidence="7" id="KW-0472">Membrane</keyword>
<dbReference type="InterPro" id="IPR024977">
    <property type="entry name" value="Apc4-like_WD40_dom"/>
</dbReference>
<dbReference type="SUPFAM" id="SSF50978">
    <property type="entry name" value="WD40 repeat-like"/>
    <property type="match status" value="1"/>
</dbReference>
<dbReference type="Pfam" id="PF00400">
    <property type="entry name" value="WD40"/>
    <property type="match status" value="2"/>
</dbReference>
<keyword evidence="3" id="KW-0677">Repeat</keyword>
<dbReference type="SMART" id="SM00320">
    <property type="entry name" value="WD40"/>
    <property type="match status" value="6"/>
</dbReference>
<dbReference type="SUPFAM" id="SSF55961">
    <property type="entry name" value="Bet v1-like"/>
    <property type="match status" value="2"/>
</dbReference>
<evidence type="ECO:0000256" key="2">
    <source>
        <dbReference type="ARBA" id="ARBA00022574"/>
    </source>
</evidence>
<reference evidence="9 10" key="1">
    <citation type="journal article" date="2020" name="Microb. Genom.">
        <title>Genetic diversity of clinical and environmental Mucorales isolates obtained from an investigation of mucormycosis cases among solid organ transplant recipients.</title>
        <authorList>
            <person name="Nguyen M.H."/>
            <person name="Kaul D."/>
            <person name="Muto C."/>
            <person name="Cheng S.J."/>
            <person name="Richter R.A."/>
            <person name="Bruno V.M."/>
            <person name="Liu G."/>
            <person name="Beyhan S."/>
            <person name="Sundermann A.J."/>
            <person name="Mounaud S."/>
            <person name="Pasculle A.W."/>
            <person name="Nierman W.C."/>
            <person name="Driscoll E."/>
            <person name="Cumbie R."/>
            <person name="Clancy C.J."/>
            <person name="Dupont C.L."/>
        </authorList>
    </citation>
    <scope>NUCLEOTIDE SEQUENCE [LARGE SCALE GENOMIC DNA]</scope>
    <source>
        <strain evidence="9 10">GL24</strain>
    </source>
</reference>
<dbReference type="GO" id="GO:0048188">
    <property type="term" value="C:Set1C/COMPASS complex"/>
    <property type="evidence" value="ECO:0007669"/>
    <property type="project" value="InterPro"/>
</dbReference>
<keyword evidence="10" id="KW-1185">Reference proteome</keyword>
<keyword evidence="7" id="KW-0812">Transmembrane</keyword>
<keyword evidence="7" id="KW-1133">Transmembrane helix</keyword>
<comment type="caution">
    <text evidence="9">The sequence shown here is derived from an EMBL/GenBank/DDBJ whole genome shotgun (WGS) entry which is preliminary data.</text>
</comment>
<feature type="region of interest" description="Disordered" evidence="6">
    <location>
        <begin position="749"/>
        <end position="769"/>
    </location>
</feature>
<feature type="compositionally biased region" description="Basic and acidic residues" evidence="6">
    <location>
        <begin position="861"/>
        <end position="877"/>
    </location>
</feature>
<feature type="repeat" description="WD" evidence="5">
    <location>
        <begin position="61"/>
        <end position="102"/>
    </location>
</feature>
<evidence type="ECO:0000256" key="7">
    <source>
        <dbReference type="SAM" id="Phobius"/>
    </source>
</evidence>
<dbReference type="GO" id="GO:0008289">
    <property type="term" value="F:lipid binding"/>
    <property type="evidence" value="ECO:0007669"/>
    <property type="project" value="InterPro"/>
</dbReference>
<dbReference type="Gene3D" id="3.30.530.20">
    <property type="match status" value="2"/>
</dbReference>
<dbReference type="Pfam" id="PF01852">
    <property type="entry name" value="START"/>
    <property type="match status" value="2"/>
</dbReference>
<feature type="region of interest" description="Disordered" evidence="6">
    <location>
        <begin position="809"/>
        <end position="882"/>
    </location>
</feature>